<name>F2LS29_BURGS</name>
<geneLocation type="plasmid" evidence="1 2">
    <name>bgla_2p</name>
</geneLocation>
<accession>F2LS29</accession>
<dbReference type="Proteomes" id="UP000008316">
    <property type="component" value="Plasmid bgla_2p"/>
</dbReference>
<protein>
    <submittedName>
        <fullName evidence="1">Uncharacterized protein</fullName>
    </submittedName>
</protein>
<gene>
    <name evidence="1" type="ordered locus">bgla_2p0950</name>
</gene>
<sequence length="112" mass="11965">MASDRLPNAAYLDAAKTIYRAAIDPSALDAEGEAWWSAVADEVAEVIAAPTASQAAQVVAWWHRDWTSVNDTPRAAAARIRRAARAQSGLRRRLLAGARSASPSGDTHVADR</sequence>
<reference evidence="1 2" key="1">
    <citation type="journal article" date="2011" name="J. Bacteriol.">
        <title>Complete genome sequence of Burkholderia gladioli BSR3.</title>
        <authorList>
            <person name="Seo Y.S."/>
            <person name="Lim J."/>
            <person name="Choi B.S."/>
            <person name="Kim H."/>
            <person name="Goo E."/>
            <person name="Lee B."/>
            <person name="Lim J.S."/>
            <person name="Choi I.Y."/>
            <person name="Moon J.S."/>
            <person name="Kim J."/>
            <person name="Hwang I."/>
        </authorList>
    </citation>
    <scope>NUCLEOTIDE SEQUENCE [LARGE SCALE GENOMIC DNA]</scope>
    <source>
        <strain evidence="1 2">BSR3</strain>
        <plasmid evidence="1">bgla_2p</plasmid>
    </source>
</reference>
<dbReference type="HOGENOM" id="CLU_2141145_0_0_4"/>
<dbReference type="KEGG" id="bgd:bgla_2p0950"/>
<keyword evidence="1" id="KW-0614">Plasmid</keyword>
<organism evidence="1 2">
    <name type="scientific">Burkholderia gladioli (strain BSR3)</name>
    <dbReference type="NCBI Taxonomy" id="999541"/>
    <lineage>
        <taxon>Bacteria</taxon>
        <taxon>Pseudomonadati</taxon>
        <taxon>Pseudomonadota</taxon>
        <taxon>Betaproteobacteria</taxon>
        <taxon>Burkholderiales</taxon>
        <taxon>Burkholderiaceae</taxon>
        <taxon>Burkholderia</taxon>
    </lineage>
</organism>
<proteinExistence type="predicted"/>
<dbReference type="EMBL" id="CP002602">
    <property type="protein sequence ID" value="AEA65688.1"/>
    <property type="molecule type" value="Genomic_DNA"/>
</dbReference>
<dbReference type="AlphaFoldDB" id="F2LS29"/>
<evidence type="ECO:0000313" key="1">
    <source>
        <dbReference type="EMBL" id="AEA65688.1"/>
    </source>
</evidence>
<evidence type="ECO:0000313" key="2">
    <source>
        <dbReference type="Proteomes" id="UP000008316"/>
    </source>
</evidence>
<dbReference type="RefSeq" id="WP_013691823.1">
    <property type="nucleotide sequence ID" value="NC_015377.1"/>
</dbReference>
<dbReference type="eggNOG" id="ENOG502ZR6Q">
    <property type="taxonomic scope" value="Bacteria"/>
</dbReference>
<keyword evidence="2" id="KW-1185">Reference proteome</keyword>